<dbReference type="Proteomes" id="UP001367513">
    <property type="component" value="Unassembled WGS sequence"/>
</dbReference>
<dbReference type="PROSITE" id="PS51819">
    <property type="entry name" value="VOC"/>
    <property type="match status" value="1"/>
</dbReference>
<protein>
    <submittedName>
        <fullName evidence="2">VOC family protein</fullName>
    </submittedName>
</protein>
<evidence type="ECO:0000313" key="3">
    <source>
        <dbReference type="Proteomes" id="UP001367513"/>
    </source>
</evidence>
<feature type="domain" description="VOC" evidence="1">
    <location>
        <begin position="1"/>
        <end position="57"/>
    </location>
</feature>
<dbReference type="RefSeq" id="WP_346103724.1">
    <property type="nucleotide sequence ID" value="NZ_BAAAOD010000024.1"/>
</dbReference>
<dbReference type="InterPro" id="IPR004360">
    <property type="entry name" value="Glyas_Fos-R_dOase_dom"/>
</dbReference>
<comment type="caution">
    <text evidence="2">The sequence shown here is derived from an EMBL/GenBank/DDBJ whole genome shotgun (WGS) entry which is preliminary data.</text>
</comment>
<evidence type="ECO:0000259" key="1">
    <source>
        <dbReference type="PROSITE" id="PS51819"/>
    </source>
</evidence>
<proteinExistence type="predicted"/>
<sequence length="58" mass="6382">MRLRRTALVVDDYDAAAECERLAALGVEFEGPPRVAAHGTVAVFRDVVGNRWDLLSEP</sequence>
<dbReference type="EMBL" id="JBBPIX010000002">
    <property type="protein sequence ID" value="MEK6463032.1"/>
    <property type="molecule type" value="Genomic_DNA"/>
</dbReference>
<dbReference type="SUPFAM" id="SSF54593">
    <property type="entry name" value="Glyoxalase/Bleomycin resistance protein/Dihydroxybiphenyl dioxygenase"/>
    <property type="match status" value="1"/>
</dbReference>
<organism evidence="2 3">
    <name type="scientific">Pseudonocardia alni subsp. carboxydivorans</name>
    <dbReference type="NCBI Taxonomy" id="415010"/>
    <lineage>
        <taxon>Bacteria</taxon>
        <taxon>Bacillati</taxon>
        <taxon>Actinomycetota</taxon>
        <taxon>Actinomycetes</taxon>
        <taxon>Pseudonocardiales</taxon>
        <taxon>Pseudonocardiaceae</taxon>
        <taxon>Pseudonocardia</taxon>
    </lineage>
</organism>
<evidence type="ECO:0000313" key="2">
    <source>
        <dbReference type="EMBL" id="MEK6463032.1"/>
    </source>
</evidence>
<dbReference type="Pfam" id="PF00903">
    <property type="entry name" value="Glyoxalase"/>
    <property type="match status" value="1"/>
</dbReference>
<name>A0ABU9AAK9_PSEA5</name>
<reference evidence="2 3" key="1">
    <citation type="submission" date="2024-03" db="EMBL/GenBank/DDBJ databases">
        <title>Draft genome sequence of Pseudonocardia carboxydivorans JCM 14827.</title>
        <authorList>
            <person name="Duangmal K."/>
        </authorList>
    </citation>
    <scope>NUCLEOTIDE SEQUENCE [LARGE SCALE GENOMIC DNA]</scope>
    <source>
        <strain evidence="2 3">JCM 14827</strain>
    </source>
</reference>
<accession>A0ABU9AAK9</accession>
<gene>
    <name evidence="2" type="ORF">WG925_04685</name>
</gene>
<dbReference type="InterPro" id="IPR029068">
    <property type="entry name" value="Glyas_Bleomycin-R_OHBP_Dase"/>
</dbReference>
<dbReference type="InterPro" id="IPR037523">
    <property type="entry name" value="VOC_core"/>
</dbReference>
<keyword evidence="3" id="KW-1185">Reference proteome</keyword>
<dbReference type="Gene3D" id="3.10.180.10">
    <property type="entry name" value="2,3-Dihydroxybiphenyl 1,2-Dioxygenase, domain 1"/>
    <property type="match status" value="1"/>
</dbReference>